<dbReference type="PANTHER" id="PTHR14226">
    <property type="entry name" value="NEUROPATHY TARGET ESTERASE/SWISS CHEESE D.MELANOGASTER"/>
    <property type="match status" value="1"/>
</dbReference>
<gene>
    <name evidence="7" type="primary">NCAS0A03250</name>
    <name evidence="7" type="ordered locus">NCAS_0A03250</name>
</gene>
<feature type="compositionally biased region" description="Polar residues" evidence="5">
    <location>
        <begin position="920"/>
        <end position="935"/>
    </location>
</feature>
<name>G0V5Z3_NAUCA</name>
<dbReference type="GeneID" id="96900370"/>
<dbReference type="KEGG" id="ncs:NCAS_0A03250"/>
<dbReference type="GO" id="GO:0019433">
    <property type="term" value="P:triglyceride catabolic process"/>
    <property type="evidence" value="ECO:0007669"/>
    <property type="project" value="EnsemblFungi"/>
</dbReference>
<evidence type="ECO:0000313" key="7">
    <source>
        <dbReference type="EMBL" id="CCC66883.1"/>
    </source>
</evidence>
<dbReference type="Proteomes" id="UP000001640">
    <property type="component" value="Chromosome 1"/>
</dbReference>
<dbReference type="GO" id="GO:0005811">
    <property type="term" value="C:lipid droplet"/>
    <property type="evidence" value="ECO:0007669"/>
    <property type="project" value="EnsemblFungi"/>
</dbReference>
<dbReference type="InterPro" id="IPR050301">
    <property type="entry name" value="NTE"/>
</dbReference>
<accession>G0V5Z3</accession>
<evidence type="ECO:0000256" key="5">
    <source>
        <dbReference type="SAM" id="MobiDB-lite"/>
    </source>
</evidence>
<dbReference type="GO" id="GO:0042171">
    <property type="term" value="F:lysophosphatidic acid acyltransferase activity"/>
    <property type="evidence" value="ECO:0007669"/>
    <property type="project" value="EnsemblFungi"/>
</dbReference>
<reference key="2">
    <citation type="submission" date="2011-08" db="EMBL/GenBank/DDBJ databases">
        <title>Genome sequence of Naumovozyma castellii.</title>
        <authorList>
            <person name="Gordon J.L."/>
            <person name="Armisen D."/>
            <person name="Proux-Wera E."/>
            <person name="OhEigeartaigh S.S."/>
            <person name="Byrne K.P."/>
            <person name="Wolfe K.H."/>
        </authorList>
    </citation>
    <scope>NUCLEOTIDE SEQUENCE</scope>
    <source>
        <strain>Type strain:CBS 4309</strain>
    </source>
</reference>
<dbReference type="CDD" id="cd07230">
    <property type="entry name" value="Pat_TGL4-5_like"/>
    <property type="match status" value="1"/>
</dbReference>
<feature type="short sequence motif" description="GXGXXG" evidence="4">
    <location>
        <begin position="261"/>
        <end position="266"/>
    </location>
</feature>
<dbReference type="GO" id="GO:0004806">
    <property type="term" value="F:triacylglycerol lipase activity"/>
    <property type="evidence" value="ECO:0007669"/>
    <property type="project" value="EnsemblFungi"/>
</dbReference>
<dbReference type="OrthoDB" id="10049244at2759"/>
<dbReference type="GO" id="GO:0006644">
    <property type="term" value="P:phospholipid metabolic process"/>
    <property type="evidence" value="ECO:0007669"/>
    <property type="project" value="EnsemblFungi"/>
</dbReference>
<dbReference type="GO" id="GO:0047499">
    <property type="term" value="F:calcium-independent phospholipase A2 activity"/>
    <property type="evidence" value="ECO:0007669"/>
    <property type="project" value="EnsemblFungi"/>
</dbReference>
<dbReference type="SUPFAM" id="SSF52151">
    <property type="entry name" value="FabD/lysophospholipase-like"/>
    <property type="match status" value="1"/>
</dbReference>
<feature type="region of interest" description="Disordered" evidence="5">
    <location>
        <begin position="885"/>
        <end position="935"/>
    </location>
</feature>
<dbReference type="GO" id="GO:0006642">
    <property type="term" value="P:triglyceride mobilization"/>
    <property type="evidence" value="ECO:0007669"/>
    <property type="project" value="EnsemblFungi"/>
</dbReference>
<dbReference type="InterPro" id="IPR002641">
    <property type="entry name" value="PNPLA_dom"/>
</dbReference>
<feature type="compositionally biased region" description="Polar residues" evidence="5">
    <location>
        <begin position="651"/>
        <end position="662"/>
    </location>
</feature>
<proteinExistence type="predicted"/>
<protein>
    <recommendedName>
        <fullName evidence="6">PNPLA domain-containing protein</fullName>
    </recommendedName>
</protein>
<dbReference type="PROSITE" id="PS51635">
    <property type="entry name" value="PNPLA"/>
    <property type="match status" value="1"/>
</dbReference>
<evidence type="ECO:0000256" key="4">
    <source>
        <dbReference type="PROSITE-ProRule" id="PRU01161"/>
    </source>
</evidence>
<dbReference type="Gene3D" id="3.40.1090.10">
    <property type="entry name" value="Cytosolic phospholipase A2 catalytic domain"/>
    <property type="match status" value="1"/>
</dbReference>
<feature type="domain" description="PNPLA" evidence="6">
    <location>
        <begin position="257"/>
        <end position="458"/>
    </location>
</feature>
<organism evidence="7 8">
    <name type="scientific">Naumovozyma castellii</name>
    <name type="common">Yeast</name>
    <name type="synonym">Saccharomyces castellii</name>
    <dbReference type="NCBI Taxonomy" id="27288"/>
    <lineage>
        <taxon>Eukaryota</taxon>
        <taxon>Fungi</taxon>
        <taxon>Dikarya</taxon>
        <taxon>Ascomycota</taxon>
        <taxon>Saccharomycotina</taxon>
        <taxon>Saccharomycetes</taxon>
        <taxon>Saccharomycetales</taxon>
        <taxon>Saccharomycetaceae</taxon>
        <taxon>Naumovozyma</taxon>
    </lineage>
</organism>
<dbReference type="Pfam" id="PF11815">
    <property type="entry name" value="DUF3336"/>
    <property type="match status" value="1"/>
</dbReference>
<dbReference type="eggNOG" id="KOG2214">
    <property type="taxonomic scope" value="Eukaryota"/>
</dbReference>
<keyword evidence="8" id="KW-1185">Reference proteome</keyword>
<keyword evidence="3 4" id="KW-0443">Lipid metabolism</keyword>
<feature type="region of interest" description="Disordered" evidence="5">
    <location>
        <begin position="630"/>
        <end position="662"/>
    </location>
</feature>
<evidence type="ECO:0000313" key="8">
    <source>
        <dbReference type="Proteomes" id="UP000001640"/>
    </source>
</evidence>
<feature type="active site" description="Proton acceptor" evidence="4">
    <location>
        <position position="445"/>
    </location>
</feature>
<dbReference type="GO" id="GO:0004771">
    <property type="term" value="F:sterol ester esterase activity"/>
    <property type="evidence" value="ECO:0007669"/>
    <property type="project" value="EnsemblFungi"/>
</dbReference>
<reference evidence="7 8" key="1">
    <citation type="journal article" date="2011" name="Proc. Natl. Acad. Sci. U.S.A.">
        <title>Evolutionary erosion of yeast sex chromosomes by mating-type switching accidents.</title>
        <authorList>
            <person name="Gordon J.L."/>
            <person name="Armisen D."/>
            <person name="Proux-Wera E."/>
            <person name="Oheigeartaigh S.S."/>
            <person name="Byrne K.P."/>
            <person name="Wolfe K.H."/>
        </authorList>
    </citation>
    <scope>NUCLEOTIDE SEQUENCE [LARGE SCALE GENOMIC DNA]</scope>
    <source>
        <strain evidence="8">ATCC 76901 / BCRC 22586 / CBS 4309 / NBRC 1992 / NRRL Y-12630</strain>
    </source>
</reference>
<dbReference type="FunCoup" id="G0V5Z3">
    <property type="interactions" value="116"/>
</dbReference>
<feature type="region of interest" description="Disordered" evidence="5">
    <location>
        <begin position="716"/>
        <end position="755"/>
    </location>
</feature>
<sequence>MNLASSIDATVALQRHLYPMTQHVVERYYQQQSDLHPEESNKADESELDSASESEVEALIVHRSDEEDTVINGDFDNGEENDQRKLLLVKTNSIPLMTRFKTIIYKLFQADYERSLLIEKVTAMKQRAVSYDEWKDACLRLDELTDKVSWKQNPESTLYDYKLIENVTNELRFNRLSKNYSKLLYLIRTNWVRNLGDIGNVNLYRHSHVGTKYAIDDYMLESRLSLQTLLEDESDLDDNYLLGILQQTRRSIGRTALVLSGGGSFGLFHVGVLTTLFELDLLPRVISGSSAGAIVASIITTHHKDEIPSLLEHVVAQDFNIFKDDKRKSESENLLIKISRFFKNGTWFNNKHLINTMIGFLGDLTFREAYNRTGKILNITVSPATLFEQPRLLNNLTAPNVLIWSAVCASCSLPGIFPSSPLYEKDPKTGEKKEWSGSSSVKFVDGSVDNDLPISRLSEMFNVDHIIACQVNVHVVPFLKLSVSCVGGELEDEFSARFRQNLSKVYDFLSNEMVHLLEMGSEIGIAKNTLTKFRSVLSQQYSGDITILPDLSMLFRINELLANPSKDFILREVTNGVKATWPKISIIENHCGQEFALDKAISYLKGKIIVSSSIRNPLQFSNMTIGLINHHNQKEKPETEEEEEQRKEQQRNTSYSNVLDDNLIESESTNSLRLLPENGVTGLAEDKANIHNLLYSPQAAISPTSNTLIHRPRYSQATERTTKSLSFSESSSNVKATNDANINDPHSPFRKASTGTTIFQRPKYYTEPRANINSPSYFGSIDNMEGSNDAYQFLESTPVIPNNTLAYMLENAKFKDTLNTSPTLHRRRSTRAHTYISPRHNKSKINPRTGKYMTYSQQNQQAQRHHHHHRYKVSNVDLMANSRRNSADARLNSSPDDGAPDAKERRLILRRNNSDYLFRNGSSTEQSSSVSPDQE</sequence>
<dbReference type="InParanoid" id="G0V5Z3"/>
<evidence type="ECO:0000259" key="6">
    <source>
        <dbReference type="PROSITE" id="PS51635"/>
    </source>
</evidence>
<keyword evidence="1 4" id="KW-0378">Hydrolase</keyword>
<dbReference type="GO" id="GO:0007114">
    <property type="term" value="P:cell budding"/>
    <property type="evidence" value="ECO:0007669"/>
    <property type="project" value="EnsemblFungi"/>
</dbReference>
<dbReference type="EMBL" id="HE576752">
    <property type="protein sequence ID" value="CCC66883.1"/>
    <property type="molecule type" value="Genomic_DNA"/>
</dbReference>
<dbReference type="InterPro" id="IPR021771">
    <property type="entry name" value="Triacylglycerol_lipase_N"/>
</dbReference>
<keyword evidence="2 4" id="KW-0442">Lipid degradation</keyword>
<dbReference type="Pfam" id="PF01734">
    <property type="entry name" value="Patatin"/>
    <property type="match status" value="1"/>
</dbReference>
<evidence type="ECO:0000256" key="1">
    <source>
        <dbReference type="ARBA" id="ARBA00022801"/>
    </source>
</evidence>
<dbReference type="PANTHER" id="PTHR14226:SF10">
    <property type="entry name" value="TRIACYLGLYCEROL LIPASE 4-RELATED"/>
    <property type="match status" value="1"/>
</dbReference>
<dbReference type="AlphaFoldDB" id="G0V5Z3"/>
<evidence type="ECO:0000256" key="2">
    <source>
        <dbReference type="ARBA" id="ARBA00022963"/>
    </source>
</evidence>
<dbReference type="FunFam" id="3.40.1090.10:FF:000036">
    <property type="entry name" value="Patatin-like phospholipase domain-containing protein"/>
    <property type="match status" value="1"/>
</dbReference>
<dbReference type="RefSeq" id="XP_003673272.1">
    <property type="nucleotide sequence ID" value="XM_003673224.1"/>
</dbReference>
<evidence type="ECO:0000256" key="3">
    <source>
        <dbReference type="ARBA" id="ARBA00023098"/>
    </source>
</evidence>
<dbReference type="InterPro" id="IPR016035">
    <property type="entry name" value="Acyl_Trfase/lysoPLipase"/>
</dbReference>
<dbReference type="HOGENOM" id="CLU_009031_4_0_1"/>
<dbReference type="STRING" id="1064592.G0V5Z3"/>
<feature type="active site" description="Nucleophile" evidence="4">
    <location>
        <position position="290"/>
    </location>
</feature>
<feature type="region of interest" description="Disordered" evidence="5">
    <location>
        <begin position="818"/>
        <end position="849"/>
    </location>
</feature>
<feature type="short sequence motif" description="GXSXG" evidence="4">
    <location>
        <begin position="288"/>
        <end position="292"/>
    </location>
</feature>
<comment type="caution">
    <text evidence="4">Lacks conserved residue(s) required for the propagation of feature annotation.</text>
</comment>